<evidence type="ECO:0000313" key="3">
    <source>
        <dbReference type="Proteomes" id="UP000823388"/>
    </source>
</evidence>
<comment type="caution">
    <text evidence="2">The sequence shown here is derived from an EMBL/GenBank/DDBJ whole genome shotgun (WGS) entry which is preliminary data.</text>
</comment>
<feature type="compositionally biased region" description="Basic residues" evidence="1">
    <location>
        <begin position="59"/>
        <end position="69"/>
    </location>
</feature>
<evidence type="ECO:0000313" key="2">
    <source>
        <dbReference type="EMBL" id="KAG2583767.1"/>
    </source>
</evidence>
<dbReference type="Proteomes" id="UP000823388">
    <property type="component" value="Chromosome 6K"/>
</dbReference>
<evidence type="ECO:0000256" key="1">
    <source>
        <dbReference type="SAM" id="MobiDB-lite"/>
    </source>
</evidence>
<gene>
    <name evidence="2" type="ORF">PVAP13_6KG239706</name>
</gene>
<feature type="compositionally biased region" description="Low complexity" evidence="1">
    <location>
        <begin position="70"/>
        <end position="95"/>
    </location>
</feature>
<keyword evidence="3" id="KW-1185">Reference proteome</keyword>
<reference evidence="2" key="1">
    <citation type="submission" date="2020-05" db="EMBL/GenBank/DDBJ databases">
        <title>WGS assembly of Panicum virgatum.</title>
        <authorList>
            <person name="Lovell J.T."/>
            <person name="Jenkins J."/>
            <person name="Shu S."/>
            <person name="Juenger T.E."/>
            <person name="Schmutz J."/>
        </authorList>
    </citation>
    <scope>NUCLEOTIDE SEQUENCE</scope>
    <source>
        <strain evidence="2">AP13</strain>
    </source>
</reference>
<organism evidence="2 3">
    <name type="scientific">Panicum virgatum</name>
    <name type="common">Blackwell switchgrass</name>
    <dbReference type="NCBI Taxonomy" id="38727"/>
    <lineage>
        <taxon>Eukaryota</taxon>
        <taxon>Viridiplantae</taxon>
        <taxon>Streptophyta</taxon>
        <taxon>Embryophyta</taxon>
        <taxon>Tracheophyta</taxon>
        <taxon>Spermatophyta</taxon>
        <taxon>Magnoliopsida</taxon>
        <taxon>Liliopsida</taxon>
        <taxon>Poales</taxon>
        <taxon>Poaceae</taxon>
        <taxon>PACMAD clade</taxon>
        <taxon>Panicoideae</taxon>
        <taxon>Panicodae</taxon>
        <taxon>Paniceae</taxon>
        <taxon>Panicinae</taxon>
        <taxon>Panicum</taxon>
        <taxon>Panicum sect. Hiantes</taxon>
    </lineage>
</organism>
<feature type="region of interest" description="Disordered" evidence="1">
    <location>
        <begin position="1"/>
        <end position="105"/>
    </location>
</feature>
<proteinExistence type="predicted"/>
<dbReference type="AlphaFoldDB" id="A0A8T0RD06"/>
<dbReference type="EMBL" id="CM029047">
    <property type="protein sequence ID" value="KAG2583767.1"/>
    <property type="molecule type" value="Genomic_DNA"/>
</dbReference>
<accession>A0A8T0RD06</accession>
<sequence length="105" mass="10798">MSSSSSELSSGDSANGRPSRASTELSLCRFSSPVAMESRGGTGNLPTDPDSRPTSGRRPAPHARLRPRVRGAATDPAAVPHLAAAPEAPAALQQEPEPEGTRKLG</sequence>
<feature type="compositionally biased region" description="Low complexity" evidence="1">
    <location>
        <begin position="1"/>
        <end position="13"/>
    </location>
</feature>
<name>A0A8T0RD06_PANVG</name>
<protein>
    <submittedName>
        <fullName evidence="2">Uncharacterized protein</fullName>
    </submittedName>
</protein>